<dbReference type="RefSeq" id="WP_167736961.1">
    <property type="nucleotide sequence ID" value="NZ_BMLA01000011.1"/>
</dbReference>
<feature type="chain" id="PRO_5031457177" evidence="1">
    <location>
        <begin position="30"/>
        <end position="73"/>
    </location>
</feature>
<evidence type="ECO:0000313" key="3">
    <source>
        <dbReference type="Proteomes" id="UP000560081"/>
    </source>
</evidence>
<sequence length="73" mass="7240">MVTRHRTRLASAAIVLAAASLVGAPGAAASPSPTAGAVAVTAESASTELEALPAGISDSAKRLFCERWGLFCG</sequence>
<accession>A0A7W7L4G3</accession>
<organism evidence="2 3">
    <name type="scientific">Micrococcus flavus</name>
    <dbReference type="NCBI Taxonomy" id="384602"/>
    <lineage>
        <taxon>Bacteria</taxon>
        <taxon>Bacillati</taxon>
        <taxon>Actinomycetota</taxon>
        <taxon>Actinomycetes</taxon>
        <taxon>Micrococcales</taxon>
        <taxon>Micrococcaceae</taxon>
        <taxon>Micrococcus</taxon>
    </lineage>
</organism>
<evidence type="ECO:0000313" key="2">
    <source>
        <dbReference type="EMBL" id="MBB4883512.1"/>
    </source>
</evidence>
<comment type="caution">
    <text evidence="2">The sequence shown here is derived from an EMBL/GenBank/DDBJ whole genome shotgun (WGS) entry which is preliminary data.</text>
</comment>
<keyword evidence="1" id="KW-0732">Signal</keyword>
<feature type="signal peptide" evidence="1">
    <location>
        <begin position="1"/>
        <end position="29"/>
    </location>
</feature>
<keyword evidence="3" id="KW-1185">Reference proteome</keyword>
<reference evidence="2 3" key="1">
    <citation type="submission" date="2020-08" db="EMBL/GenBank/DDBJ databases">
        <title>Sequencing the genomes of 1000 actinobacteria strains.</title>
        <authorList>
            <person name="Klenk H.-P."/>
        </authorList>
    </citation>
    <scope>NUCLEOTIDE SEQUENCE [LARGE SCALE GENOMIC DNA]</scope>
    <source>
        <strain evidence="2 3">DSM 19079</strain>
    </source>
</reference>
<dbReference type="AlphaFoldDB" id="A0A7W7L4G3"/>
<name>A0A7W7L4G3_9MICC</name>
<evidence type="ECO:0000256" key="1">
    <source>
        <dbReference type="SAM" id="SignalP"/>
    </source>
</evidence>
<gene>
    <name evidence="2" type="ORF">BJ976_001863</name>
</gene>
<dbReference type="EMBL" id="JACHMC010000001">
    <property type="protein sequence ID" value="MBB4883512.1"/>
    <property type="molecule type" value="Genomic_DNA"/>
</dbReference>
<protein>
    <submittedName>
        <fullName evidence="2">Uncharacterized protein</fullName>
    </submittedName>
</protein>
<proteinExistence type="predicted"/>
<dbReference type="Proteomes" id="UP000560081">
    <property type="component" value="Unassembled WGS sequence"/>
</dbReference>